<evidence type="ECO:0000256" key="5">
    <source>
        <dbReference type="ARBA" id="ARBA00022989"/>
    </source>
</evidence>
<name>A0ABS5U2S7_9CELL</name>
<dbReference type="InterPro" id="IPR004638">
    <property type="entry name" value="EmrB-like"/>
</dbReference>
<gene>
    <name evidence="10" type="ORF">KIN34_15585</name>
</gene>
<evidence type="ECO:0000256" key="6">
    <source>
        <dbReference type="ARBA" id="ARBA00023136"/>
    </source>
</evidence>
<dbReference type="Gene3D" id="1.20.1720.10">
    <property type="entry name" value="Multidrug resistance protein D"/>
    <property type="match status" value="1"/>
</dbReference>
<dbReference type="PANTHER" id="PTHR23501">
    <property type="entry name" value="MAJOR FACILITATOR SUPERFAMILY"/>
    <property type="match status" value="1"/>
</dbReference>
<feature type="transmembrane region" description="Helical" evidence="8">
    <location>
        <begin position="349"/>
        <end position="368"/>
    </location>
</feature>
<keyword evidence="2" id="KW-0813">Transport</keyword>
<organism evidence="10 11">
    <name type="scientific">Cellulomonas fulva</name>
    <dbReference type="NCBI Taxonomy" id="2835530"/>
    <lineage>
        <taxon>Bacteria</taxon>
        <taxon>Bacillati</taxon>
        <taxon>Actinomycetota</taxon>
        <taxon>Actinomycetes</taxon>
        <taxon>Micrococcales</taxon>
        <taxon>Cellulomonadaceae</taxon>
        <taxon>Cellulomonas</taxon>
    </lineage>
</organism>
<dbReference type="SUPFAM" id="SSF103473">
    <property type="entry name" value="MFS general substrate transporter"/>
    <property type="match status" value="1"/>
</dbReference>
<protein>
    <submittedName>
        <fullName evidence="10">MFS transporter</fullName>
    </submittedName>
</protein>
<feature type="transmembrane region" description="Helical" evidence="8">
    <location>
        <begin position="90"/>
        <end position="109"/>
    </location>
</feature>
<feature type="transmembrane region" description="Helical" evidence="8">
    <location>
        <begin position="245"/>
        <end position="264"/>
    </location>
</feature>
<evidence type="ECO:0000256" key="8">
    <source>
        <dbReference type="SAM" id="Phobius"/>
    </source>
</evidence>
<evidence type="ECO:0000256" key="7">
    <source>
        <dbReference type="SAM" id="MobiDB-lite"/>
    </source>
</evidence>
<dbReference type="NCBIfam" id="TIGR00711">
    <property type="entry name" value="efflux_EmrB"/>
    <property type="match status" value="1"/>
</dbReference>
<feature type="transmembrane region" description="Helical" evidence="8">
    <location>
        <begin position="488"/>
        <end position="505"/>
    </location>
</feature>
<accession>A0ABS5U2S7</accession>
<evidence type="ECO:0000313" key="10">
    <source>
        <dbReference type="EMBL" id="MBT0995701.1"/>
    </source>
</evidence>
<keyword evidence="11" id="KW-1185">Reference proteome</keyword>
<feature type="transmembrane region" description="Helical" evidence="8">
    <location>
        <begin position="320"/>
        <end position="342"/>
    </location>
</feature>
<dbReference type="Proteomes" id="UP000722125">
    <property type="component" value="Unassembled WGS sequence"/>
</dbReference>
<dbReference type="PROSITE" id="PS50850">
    <property type="entry name" value="MFS"/>
    <property type="match status" value="1"/>
</dbReference>
<keyword evidence="6 8" id="KW-0472">Membrane</keyword>
<proteinExistence type="predicted"/>
<evidence type="ECO:0000256" key="3">
    <source>
        <dbReference type="ARBA" id="ARBA00022475"/>
    </source>
</evidence>
<feature type="transmembrane region" description="Helical" evidence="8">
    <location>
        <begin position="59"/>
        <end position="78"/>
    </location>
</feature>
<reference evidence="10 11" key="1">
    <citation type="submission" date="2021-05" db="EMBL/GenBank/DDBJ databases">
        <title>Description of Cellulomonas sp. DKR-3 sp. nov.</title>
        <authorList>
            <person name="Dahal R.H."/>
            <person name="Chaudhary D.K."/>
        </authorList>
    </citation>
    <scope>NUCLEOTIDE SEQUENCE [LARGE SCALE GENOMIC DNA]</scope>
    <source>
        <strain evidence="10 11">DKR-3</strain>
    </source>
</reference>
<evidence type="ECO:0000256" key="4">
    <source>
        <dbReference type="ARBA" id="ARBA00022692"/>
    </source>
</evidence>
<dbReference type="InterPro" id="IPR011701">
    <property type="entry name" value="MFS"/>
</dbReference>
<feature type="transmembrane region" description="Helical" evidence="8">
    <location>
        <begin position="420"/>
        <end position="440"/>
    </location>
</feature>
<comment type="subcellular location">
    <subcellularLocation>
        <location evidence="1">Cell membrane</location>
        <topology evidence="1">Multi-pass membrane protein</topology>
    </subcellularLocation>
</comment>
<dbReference type="Pfam" id="PF07690">
    <property type="entry name" value="MFS_1"/>
    <property type="match status" value="1"/>
</dbReference>
<feature type="region of interest" description="Disordered" evidence="7">
    <location>
        <begin position="551"/>
        <end position="573"/>
    </location>
</feature>
<dbReference type="PRINTS" id="PR01035">
    <property type="entry name" value="TCRTETA"/>
</dbReference>
<evidence type="ECO:0000256" key="1">
    <source>
        <dbReference type="ARBA" id="ARBA00004651"/>
    </source>
</evidence>
<feature type="domain" description="Major facilitator superfamily (MFS) profile" evidence="9">
    <location>
        <begin position="26"/>
        <end position="510"/>
    </location>
</feature>
<keyword evidence="4 8" id="KW-0812">Transmembrane</keyword>
<keyword evidence="3" id="KW-1003">Cell membrane</keyword>
<feature type="transmembrane region" description="Helical" evidence="8">
    <location>
        <begin position="374"/>
        <end position="399"/>
    </location>
</feature>
<feature type="transmembrane region" description="Helical" evidence="8">
    <location>
        <begin position="153"/>
        <end position="175"/>
    </location>
</feature>
<dbReference type="CDD" id="cd17502">
    <property type="entry name" value="MFS_Azr1_MDR_like"/>
    <property type="match status" value="1"/>
</dbReference>
<comment type="caution">
    <text evidence="10">The sequence shown here is derived from an EMBL/GenBank/DDBJ whole genome shotgun (WGS) entry which is preliminary data.</text>
</comment>
<feature type="transmembrane region" description="Helical" evidence="8">
    <location>
        <begin position="22"/>
        <end position="39"/>
    </location>
</feature>
<dbReference type="InterPro" id="IPR036259">
    <property type="entry name" value="MFS_trans_sf"/>
</dbReference>
<feature type="transmembrane region" description="Helical" evidence="8">
    <location>
        <begin position="285"/>
        <end position="308"/>
    </location>
</feature>
<dbReference type="EMBL" id="JAHBOH010000002">
    <property type="protein sequence ID" value="MBT0995701.1"/>
    <property type="molecule type" value="Genomic_DNA"/>
</dbReference>
<feature type="compositionally biased region" description="Basic and acidic residues" evidence="7">
    <location>
        <begin position="551"/>
        <end position="566"/>
    </location>
</feature>
<dbReference type="PANTHER" id="PTHR23501:SF197">
    <property type="entry name" value="COMD"/>
    <property type="match status" value="1"/>
</dbReference>
<evidence type="ECO:0000259" key="9">
    <source>
        <dbReference type="PROSITE" id="PS50850"/>
    </source>
</evidence>
<evidence type="ECO:0000313" key="11">
    <source>
        <dbReference type="Proteomes" id="UP000722125"/>
    </source>
</evidence>
<dbReference type="RefSeq" id="WP_214352836.1">
    <property type="nucleotide sequence ID" value="NZ_JAHBOH010000002.1"/>
</dbReference>
<keyword evidence="5 8" id="KW-1133">Transmembrane helix</keyword>
<dbReference type="Gene3D" id="1.20.1250.20">
    <property type="entry name" value="MFS general substrate transporter like domains"/>
    <property type="match status" value="1"/>
</dbReference>
<evidence type="ECO:0000256" key="2">
    <source>
        <dbReference type="ARBA" id="ARBA00022448"/>
    </source>
</evidence>
<dbReference type="InterPro" id="IPR020846">
    <property type="entry name" value="MFS_dom"/>
</dbReference>
<feature type="transmembrane region" description="Helical" evidence="8">
    <location>
        <begin position="181"/>
        <end position="199"/>
    </location>
</feature>
<sequence>MALATTPEQTSDKPLVVLTPRTVWLIFGALMASMFLSSLDQSIVGTAMPTIVGELDGVAHQGWVVTAYILAIAIVMPLYGKFGDIWGRRWPFLVAIGLFTVASAGAGFAQSFGELVAWRGVQGLGGGGLMILSQAIIADIVPARERGKYMGPMGALFGIAAVVGPLLGGLFTQHADWRWCFWINIPIGIAAFATAWFTLKLPSHRSNRPLDVLGILFLVLGTSGLVLTSSWTSFSGNADYDWSDLGLVGLVVGTLVSIGAFVLVELNVQDPILPLRLFKNATFTIATLIGFILGAGMFAALAFLPTFLQMATGASVTESGFLMLPMMVGVMITAIGSGIAITKTGRYKLFPVAGLLITAGGLAWLTQITGDMSMWLFGAMIFVLGAGMGLVMQTIVLAVQNSVDPHEIGTATSSNNFFREIGAAVGTAIFSTIFTTALAAKLTDVFADAPAGSTGGATDITPEIVKNLPEPYHSGVVDAFASTLAPSFWYFVPLVLVGLVLALFLKEVKLSDVAGMVARGEAVAADGSGAAPVEGPLVVDELTAHVDSDQLDVGGHDVGGHDRVDEPAGNLGR</sequence>
<feature type="transmembrane region" description="Helical" evidence="8">
    <location>
        <begin position="211"/>
        <end position="233"/>
    </location>
</feature>
<feature type="transmembrane region" description="Helical" evidence="8">
    <location>
        <begin position="121"/>
        <end position="141"/>
    </location>
</feature>
<dbReference type="InterPro" id="IPR001958">
    <property type="entry name" value="Tet-R_TetA/multi-R_MdtG-like"/>
</dbReference>